<protein>
    <submittedName>
        <fullName evidence="2">Uncharacterized protein</fullName>
    </submittedName>
</protein>
<organism evidence="2 3">
    <name type="scientific">Folsomia candida</name>
    <name type="common">Springtail</name>
    <dbReference type="NCBI Taxonomy" id="158441"/>
    <lineage>
        <taxon>Eukaryota</taxon>
        <taxon>Metazoa</taxon>
        <taxon>Ecdysozoa</taxon>
        <taxon>Arthropoda</taxon>
        <taxon>Hexapoda</taxon>
        <taxon>Collembola</taxon>
        <taxon>Entomobryomorpha</taxon>
        <taxon>Isotomoidea</taxon>
        <taxon>Isotomidae</taxon>
        <taxon>Proisotominae</taxon>
        <taxon>Folsomia</taxon>
    </lineage>
</organism>
<reference evidence="2 3" key="1">
    <citation type="submission" date="2015-12" db="EMBL/GenBank/DDBJ databases">
        <title>The genome of Folsomia candida.</title>
        <authorList>
            <person name="Faddeeva A."/>
            <person name="Derks M.F."/>
            <person name="Anvar Y."/>
            <person name="Smit S."/>
            <person name="Van Straalen N."/>
            <person name="Roelofs D."/>
        </authorList>
    </citation>
    <scope>NUCLEOTIDE SEQUENCE [LARGE SCALE GENOMIC DNA]</scope>
    <source>
        <strain evidence="2 3">VU population</strain>
        <tissue evidence="2">Whole body</tissue>
    </source>
</reference>
<sequence>MLTILFVQKFSETLKTGRFFSHPLIWDDKRGKLCVSQWHHANEWRCRNIQLLVSRVLCLDRLFNWGLGVNFIINVLPFIIFSHFLIFPGHPVHFPNNYPPSSYPFLLIFFAYPPILIFGLVHYAFLMKTVFQAYTGLILLILPLIRDELRPATWGIRCSTKLNNHPADVAVEY</sequence>
<dbReference type="Proteomes" id="UP000198287">
    <property type="component" value="Unassembled WGS sequence"/>
</dbReference>
<comment type="caution">
    <text evidence="2">The sequence shown here is derived from an EMBL/GenBank/DDBJ whole genome shotgun (WGS) entry which is preliminary data.</text>
</comment>
<dbReference type="AlphaFoldDB" id="A0A226DSZ7"/>
<feature type="transmembrane region" description="Helical" evidence="1">
    <location>
        <begin position="62"/>
        <end position="86"/>
    </location>
</feature>
<evidence type="ECO:0000313" key="2">
    <source>
        <dbReference type="EMBL" id="OXA48612.1"/>
    </source>
</evidence>
<feature type="transmembrane region" description="Helical" evidence="1">
    <location>
        <begin position="106"/>
        <end position="126"/>
    </location>
</feature>
<dbReference type="EMBL" id="LNIX01000011">
    <property type="protein sequence ID" value="OXA48612.1"/>
    <property type="molecule type" value="Genomic_DNA"/>
</dbReference>
<proteinExistence type="predicted"/>
<accession>A0A226DSZ7</accession>
<keyword evidence="1" id="KW-0812">Transmembrane</keyword>
<keyword evidence="1" id="KW-0472">Membrane</keyword>
<name>A0A226DSZ7_FOLCA</name>
<keyword evidence="3" id="KW-1185">Reference proteome</keyword>
<keyword evidence="1" id="KW-1133">Transmembrane helix</keyword>
<evidence type="ECO:0000313" key="3">
    <source>
        <dbReference type="Proteomes" id="UP000198287"/>
    </source>
</evidence>
<gene>
    <name evidence="2" type="ORF">Fcan01_16417</name>
</gene>
<evidence type="ECO:0000256" key="1">
    <source>
        <dbReference type="SAM" id="Phobius"/>
    </source>
</evidence>